<dbReference type="InterPro" id="IPR036890">
    <property type="entry name" value="HATPase_C_sf"/>
</dbReference>
<dbReference type="InterPro" id="IPR005467">
    <property type="entry name" value="His_kinase_dom"/>
</dbReference>
<dbReference type="Proteomes" id="UP000645217">
    <property type="component" value="Unassembled WGS sequence"/>
</dbReference>
<evidence type="ECO:0000256" key="11">
    <source>
        <dbReference type="SAM" id="MobiDB-lite"/>
    </source>
</evidence>
<dbReference type="SUPFAM" id="SSF55874">
    <property type="entry name" value="ATPase domain of HSP90 chaperone/DNA topoisomerase II/histidine kinase"/>
    <property type="match status" value="1"/>
</dbReference>
<evidence type="ECO:0000256" key="8">
    <source>
        <dbReference type="ARBA" id="ARBA00022989"/>
    </source>
</evidence>
<keyword evidence="4" id="KW-0597">Phosphoprotein</keyword>
<dbReference type="GO" id="GO:0005886">
    <property type="term" value="C:plasma membrane"/>
    <property type="evidence" value="ECO:0007669"/>
    <property type="project" value="UniProtKB-SubCell"/>
</dbReference>
<accession>A0A917R0E5</accession>
<dbReference type="Pfam" id="PF00512">
    <property type="entry name" value="HisKA"/>
    <property type="match status" value="1"/>
</dbReference>
<dbReference type="PANTHER" id="PTHR45436:SF5">
    <property type="entry name" value="SENSOR HISTIDINE KINASE TRCS"/>
    <property type="match status" value="1"/>
</dbReference>
<keyword evidence="7" id="KW-0418">Kinase</keyword>
<gene>
    <name evidence="13" type="ORF">GCM10007964_25020</name>
</gene>
<dbReference type="Gene3D" id="3.30.565.10">
    <property type="entry name" value="Histidine kinase-like ATPase, C-terminal domain"/>
    <property type="match status" value="1"/>
</dbReference>
<evidence type="ECO:0000256" key="5">
    <source>
        <dbReference type="ARBA" id="ARBA00022679"/>
    </source>
</evidence>
<evidence type="ECO:0000313" key="14">
    <source>
        <dbReference type="Proteomes" id="UP000645217"/>
    </source>
</evidence>
<dbReference type="InterPro" id="IPR036097">
    <property type="entry name" value="HisK_dim/P_sf"/>
</dbReference>
<dbReference type="EMBL" id="BMNT01000012">
    <property type="protein sequence ID" value="GGK81363.1"/>
    <property type="molecule type" value="Genomic_DNA"/>
</dbReference>
<dbReference type="InterPro" id="IPR003661">
    <property type="entry name" value="HisK_dim/P_dom"/>
</dbReference>
<keyword evidence="5" id="KW-0808">Transferase</keyword>
<evidence type="ECO:0000313" key="13">
    <source>
        <dbReference type="EMBL" id="GGK81363.1"/>
    </source>
</evidence>
<keyword evidence="10" id="KW-0472">Membrane</keyword>
<comment type="caution">
    <text evidence="13">The sequence shown here is derived from an EMBL/GenBank/DDBJ whole genome shotgun (WGS) entry which is preliminary data.</text>
</comment>
<dbReference type="AlphaFoldDB" id="A0A917R0E5"/>
<dbReference type="SMART" id="SM00387">
    <property type="entry name" value="HATPase_c"/>
    <property type="match status" value="1"/>
</dbReference>
<keyword evidence="9" id="KW-0902">Two-component regulatory system</keyword>
<dbReference type="InterPro" id="IPR050428">
    <property type="entry name" value="TCS_sensor_his_kinase"/>
</dbReference>
<evidence type="ECO:0000259" key="12">
    <source>
        <dbReference type="PROSITE" id="PS50109"/>
    </source>
</evidence>
<evidence type="ECO:0000256" key="4">
    <source>
        <dbReference type="ARBA" id="ARBA00022553"/>
    </source>
</evidence>
<comment type="subcellular location">
    <subcellularLocation>
        <location evidence="2">Cell membrane</location>
    </subcellularLocation>
</comment>
<feature type="region of interest" description="Disordered" evidence="11">
    <location>
        <begin position="1"/>
        <end position="21"/>
    </location>
</feature>
<dbReference type="Pfam" id="PF02518">
    <property type="entry name" value="HATPase_c"/>
    <property type="match status" value="1"/>
</dbReference>
<reference evidence="13" key="2">
    <citation type="submission" date="2020-09" db="EMBL/GenBank/DDBJ databases">
        <authorList>
            <person name="Sun Q."/>
            <person name="Ohkuma M."/>
        </authorList>
    </citation>
    <scope>NUCLEOTIDE SEQUENCE</scope>
    <source>
        <strain evidence="13">JCM 13064</strain>
    </source>
</reference>
<evidence type="ECO:0000256" key="2">
    <source>
        <dbReference type="ARBA" id="ARBA00004236"/>
    </source>
</evidence>
<reference evidence="13" key="1">
    <citation type="journal article" date="2014" name="Int. J. Syst. Evol. Microbiol.">
        <title>Complete genome sequence of Corynebacterium casei LMG S-19264T (=DSM 44701T), isolated from a smear-ripened cheese.</title>
        <authorList>
            <consortium name="US DOE Joint Genome Institute (JGI-PGF)"/>
            <person name="Walter F."/>
            <person name="Albersmeier A."/>
            <person name="Kalinowski J."/>
            <person name="Ruckert C."/>
        </authorList>
    </citation>
    <scope>NUCLEOTIDE SEQUENCE</scope>
    <source>
        <strain evidence="13">JCM 13064</strain>
    </source>
</reference>
<dbReference type="PRINTS" id="PR00344">
    <property type="entry name" value="BCTRLSENSOR"/>
</dbReference>
<sequence length="238" mass="25964">MRTHQDPDGPAQGARTSTERLLDRQRQFVTDASHELRTPLTALRVRVEEAQMHPGDIDLPDLLGHLTGGLDRLENLIDDLLLLSTLDTGPTERLEEVNLTCLVETVAAHWGEGCDVRLDLERAVMVEAASWQITRLFTNLLDNARRHAARGLQVGLRRAGGHAELSVADDGPGVRPADRDRVFQPFVRLDAARSRHHGGAGLGLAIARDIAAAHRGTMHVEDSADGGACFVLRLPLVS</sequence>
<evidence type="ECO:0000256" key="1">
    <source>
        <dbReference type="ARBA" id="ARBA00000085"/>
    </source>
</evidence>
<dbReference type="EC" id="2.7.13.3" evidence="3"/>
<evidence type="ECO:0000256" key="7">
    <source>
        <dbReference type="ARBA" id="ARBA00022777"/>
    </source>
</evidence>
<dbReference type="RefSeq" id="WP_189163154.1">
    <property type="nucleotide sequence ID" value="NZ_BMNT01000012.1"/>
</dbReference>
<organism evidence="13 14">
    <name type="scientific">Sphaerisporangium melleum</name>
    <dbReference type="NCBI Taxonomy" id="321316"/>
    <lineage>
        <taxon>Bacteria</taxon>
        <taxon>Bacillati</taxon>
        <taxon>Actinomycetota</taxon>
        <taxon>Actinomycetes</taxon>
        <taxon>Streptosporangiales</taxon>
        <taxon>Streptosporangiaceae</taxon>
        <taxon>Sphaerisporangium</taxon>
    </lineage>
</organism>
<dbReference type="InterPro" id="IPR004358">
    <property type="entry name" value="Sig_transdc_His_kin-like_C"/>
</dbReference>
<dbReference type="Gene3D" id="1.10.287.130">
    <property type="match status" value="1"/>
</dbReference>
<evidence type="ECO:0000256" key="10">
    <source>
        <dbReference type="ARBA" id="ARBA00023136"/>
    </source>
</evidence>
<dbReference type="SMART" id="SM00388">
    <property type="entry name" value="HisKA"/>
    <property type="match status" value="1"/>
</dbReference>
<keyword evidence="8" id="KW-1133">Transmembrane helix</keyword>
<proteinExistence type="predicted"/>
<keyword evidence="6" id="KW-0812">Transmembrane</keyword>
<comment type="catalytic activity">
    <reaction evidence="1">
        <text>ATP + protein L-histidine = ADP + protein N-phospho-L-histidine.</text>
        <dbReference type="EC" id="2.7.13.3"/>
    </reaction>
</comment>
<name>A0A917R0E5_9ACTN</name>
<keyword evidence="14" id="KW-1185">Reference proteome</keyword>
<evidence type="ECO:0000256" key="3">
    <source>
        <dbReference type="ARBA" id="ARBA00012438"/>
    </source>
</evidence>
<dbReference type="CDD" id="cd00082">
    <property type="entry name" value="HisKA"/>
    <property type="match status" value="1"/>
</dbReference>
<feature type="domain" description="Histidine kinase" evidence="12">
    <location>
        <begin position="31"/>
        <end position="238"/>
    </location>
</feature>
<dbReference type="PROSITE" id="PS50109">
    <property type="entry name" value="HIS_KIN"/>
    <property type="match status" value="1"/>
</dbReference>
<dbReference type="SUPFAM" id="SSF47384">
    <property type="entry name" value="Homodimeric domain of signal transducing histidine kinase"/>
    <property type="match status" value="1"/>
</dbReference>
<evidence type="ECO:0000256" key="6">
    <source>
        <dbReference type="ARBA" id="ARBA00022692"/>
    </source>
</evidence>
<dbReference type="PANTHER" id="PTHR45436">
    <property type="entry name" value="SENSOR HISTIDINE KINASE YKOH"/>
    <property type="match status" value="1"/>
</dbReference>
<dbReference type="InterPro" id="IPR003594">
    <property type="entry name" value="HATPase_dom"/>
</dbReference>
<dbReference type="GO" id="GO:0000155">
    <property type="term" value="F:phosphorelay sensor kinase activity"/>
    <property type="evidence" value="ECO:0007669"/>
    <property type="project" value="InterPro"/>
</dbReference>
<protein>
    <recommendedName>
        <fullName evidence="3">histidine kinase</fullName>
        <ecNumber evidence="3">2.7.13.3</ecNumber>
    </recommendedName>
</protein>
<evidence type="ECO:0000256" key="9">
    <source>
        <dbReference type="ARBA" id="ARBA00023012"/>
    </source>
</evidence>